<dbReference type="EMBL" id="BAAAGX010000009">
    <property type="protein sequence ID" value="GAA0239252.1"/>
    <property type="molecule type" value="Genomic_DNA"/>
</dbReference>
<evidence type="ECO:0000259" key="2">
    <source>
        <dbReference type="Pfam" id="PF03795"/>
    </source>
</evidence>
<dbReference type="SUPFAM" id="SSF54909">
    <property type="entry name" value="Dimeric alpha+beta barrel"/>
    <property type="match status" value="1"/>
</dbReference>
<comment type="similarity">
    <text evidence="1">Belongs to the YciI family.</text>
</comment>
<dbReference type="PANTHER" id="PTHR35174:SF3">
    <property type="entry name" value="BLL7171 PROTEIN"/>
    <property type="match status" value="1"/>
</dbReference>
<dbReference type="PANTHER" id="PTHR35174">
    <property type="entry name" value="BLL7171 PROTEIN-RELATED"/>
    <property type="match status" value="1"/>
</dbReference>
<dbReference type="InterPro" id="IPR005545">
    <property type="entry name" value="YCII"/>
</dbReference>
<keyword evidence="4" id="KW-1185">Reference proteome</keyword>
<name>A0ABP3DU22_9ACTN</name>
<protein>
    <submittedName>
        <fullName evidence="3">YciI family protein</fullName>
    </submittedName>
</protein>
<dbReference type="Gene3D" id="3.30.70.1060">
    <property type="entry name" value="Dimeric alpha+beta barrel"/>
    <property type="match status" value="1"/>
</dbReference>
<dbReference type="Proteomes" id="UP001500967">
    <property type="component" value="Unassembled WGS sequence"/>
</dbReference>
<comment type="caution">
    <text evidence="3">The sequence shown here is derived from an EMBL/GenBank/DDBJ whole genome shotgun (WGS) entry which is preliminary data.</text>
</comment>
<proteinExistence type="inferred from homology"/>
<accession>A0ABP3DU22</accession>
<reference evidence="4" key="1">
    <citation type="journal article" date="2019" name="Int. J. Syst. Evol. Microbiol.">
        <title>The Global Catalogue of Microorganisms (GCM) 10K type strain sequencing project: providing services to taxonomists for standard genome sequencing and annotation.</title>
        <authorList>
            <consortium name="The Broad Institute Genomics Platform"/>
            <consortium name="The Broad Institute Genome Sequencing Center for Infectious Disease"/>
            <person name="Wu L."/>
            <person name="Ma J."/>
        </authorList>
    </citation>
    <scope>NUCLEOTIDE SEQUENCE [LARGE SCALE GENOMIC DNA]</scope>
    <source>
        <strain evidence="4">JCM 10425</strain>
    </source>
</reference>
<sequence length="161" mass="17690">MSGALITDIYRVRVRLSIRRGLVRIAGIYSESEATMPQYLLSVYQPQGTPPEPDALAAIMERVAKNEQEMKDAGVWLFSGGLEAQETATVVRATGGLRSDGTLANDDVLVTDGPFVEAKEYLGGLTIIECDDLDEALRWGRRTTLAIGLPIEVRPFYWAKS</sequence>
<evidence type="ECO:0000313" key="3">
    <source>
        <dbReference type="EMBL" id="GAA0239252.1"/>
    </source>
</evidence>
<evidence type="ECO:0000256" key="1">
    <source>
        <dbReference type="ARBA" id="ARBA00007689"/>
    </source>
</evidence>
<dbReference type="InterPro" id="IPR011008">
    <property type="entry name" value="Dimeric_a/b-barrel"/>
</dbReference>
<dbReference type="Pfam" id="PF03795">
    <property type="entry name" value="YCII"/>
    <property type="match status" value="1"/>
</dbReference>
<gene>
    <name evidence="3" type="ORF">GCM10009539_25710</name>
</gene>
<organism evidence="3 4">
    <name type="scientific">Cryptosporangium japonicum</name>
    <dbReference type="NCBI Taxonomy" id="80872"/>
    <lineage>
        <taxon>Bacteria</taxon>
        <taxon>Bacillati</taxon>
        <taxon>Actinomycetota</taxon>
        <taxon>Actinomycetes</taxon>
        <taxon>Cryptosporangiales</taxon>
        <taxon>Cryptosporangiaceae</taxon>
        <taxon>Cryptosporangium</taxon>
    </lineage>
</organism>
<feature type="domain" description="YCII-related" evidence="2">
    <location>
        <begin position="44"/>
        <end position="143"/>
    </location>
</feature>
<evidence type="ECO:0000313" key="4">
    <source>
        <dbReference type="Proteomes" id="UP001500967"/>
    </source>
</evidence>